<dbReference type="AlphaFoldDB" id="W7CTY0"/>
<organism evidence="1 2">
    <name type="scientific">Brochothrix campestris FSL F6-1037</name>
    <dbReference type="NCBI Taxonomy" id="1265861"/>
    <lineage>
        <taxon>Bacteria</taxon>
        <taxon>Bacillati</taxon>
        <taxon>Bacillota</taxon>
        <taxon>Bacilli</taxon>
        <taxon>Bacillales</taxon>
        <taxon>Listeriaceae</taxon>
        <taxon>Brochothrix</taxon>
    </lineage>
</organism>
<name>W7CTY0_9LIST</name>
<reference evidence="1 2" key="1">
    <citation type="submission" date="2012-12" db="EMBL/GenBank/DDBJ databases">
        <title>Novel taxa of Listeriaceae from agricultural environments in the United States.</title>
        <authorList>
            <person name="den Bakker H.C."/>
            <person name="Allred A."/>
            <person name="Warchocki S."/>
            <person name="Wright E.M."/>
            <person name="Burrell A."/>
            <person name="Nightingale K.K."/>
            <person name="Kephart D."/>
            <person name="Wiedmann M."/>
        </authorList>
    </citation>
    <scope>NUCLEOTIDE SEQUENCE [LARGE SCALE GENOMIC DNA]</scope>
    <source>
        <strain evidence="1 2">FSL F6-1037</strain>
    </source>
</reference>
<dbReference type="InterPro" id="IPR009507">
    <property type="entry name" value="UPF0435"/>
</dbReference>
<gene>
    <name evidence="1" type="ORF">BCAMP_05369</name>
</gene>
<dbReference type="STRING" id="1265861.BCAMP_05369"/>
<keyword evidence="2" id="KW-1185">Reference proteome</keyword>
<sequence length="74" mass="8552">MNEATPENVTVMLQTITTKLQMINAEVMAHRTIDLNDYEELHDIYTFVMKRTTFSTNELNMIAEELGQLTISRS</sequence>
<accession>W7CTY0</accession>
<comment type="caution">
    <text evidence="1">The sequence shown here is derived from an EMBL/GenBank/DDBJ whole genome shotgun (WGS) entry which is preliminary data.</text>
</comment>
<evidence type="ECO:0000313" key="1">
    <source>
        <dbReference type="EMBL" id="EUJ40357.1"/>
    </source>
</evidence>
<proteinExistence type="predicted"/>
<dbReference type="Pfam" id="PF06569">
    <property type="entry name" value="DUF1128"/>
    <property type="match status" value="1"/>
</dbReference>
<dbReference type="Proteomes" id="UP000019243">
    <property type="component" value="Unassembled WGS sequence"/>
</dbReference>
<dbReference type="RefSeq" id="WP_198015711.1">
    <property type="nucleotide sequence ID" value="NZ_AODH01000019.1"/>
</dbReference>
<dbReference type="EMBL" id="AODH01000019">
    <property type="protein sequence ID" value="EUJ40357.1"/>
    <property type="molecule type" value="Genomic_DNA"/>
</dbReference>
<evidence type="ECO:0000313" key="2">
    <source>
        <dbReference type="Proteomes" id="UP000019243"/>
    </source>
</evidence>
<protein>
    <submittedName>
        <fullName evidence="1">Uncharacterized protein</fullName>
    </submittedName>
</protein>